<protein>
    <submittedName>
        <fullName evidence="2">Uncharacterized protein</fullName>
    </submittedName>
</protein>
<proteinExistence type="predicted"/>
<gene>
    <name evidence="2" type="ORF">C8F04DRAFT_1185156</name>
</gene>
<name>A0AAD6SRC2_9AGAR</name>
<evidence type="ECO:0000313" key="2">
    <source>
        <dbReference type="EMBL" id="KAJ7032309.1"/>
    </source>
</evidence>
<feature type="region of interest" description="Disordered" evidence="1">
    <location>
        <begin position="100"/>
        <end position="128"/>
    </location>
</feature>
<reference evidence="2" key="1">
    <citation type="submission" date="2023-03" db="EMBL/GenBank/DDBJ databases">
        <title>Massive genome expansion in bonnet fungi (Mycena s.s.) driven by repeated elements and novel gene families across ecological guilds.</title>
        <authorList>
            <consortium name="Lawrence Berkeley National Laboratory"/>
            <person name="Harder C.B."/>
            <person name="Miyauchi S."/>
            <person name="Viragh M."/>
            <person name="Kuo A."/>
            <person name="Thoen E."/>
            <person name="Andreopoulos B."/>
            <person name="Lu D."/>
            <person name="Skrede I."/>
            <person name="Drula E."/>
            <person name="Henrissat B."/>
            <person name="Morin E."/>
            <person name="Kohler A."/>
            <person name="Barry K."/>
            <person name="LaButti K."/>
            <person name="Morin E."/>
            <person name="Salamov A."/>
            <person name="Lipzen A."/>
            <person name="Mereny Z."/>
            <person name="Hegedus B."/>
            <person name="Baldrian P."/>
            <person name="Stursova M."/>
            <person name="Weitz H."/>
            <person name="Taylor A."/>
            <person name="Grigoriev I.V."/>
            <person name="Nagy L.G."/>
            <person name="Martin F."/>
            <person name="Kauserud H."/>
        </authorList>
    </citation>
    <scope>NUCLEOTIDE SEQUENCE</scope>
    <source>
        <strain evidence="2">CBHHK200</strain>
    </source>
</reference>
<evidence type="ECO:0000313" key="3">
    <source>
        <dbReference type="Proteomes" id="UP001218188"/>
    </source>
</evidence>
<comment type="caution">
    <text evidence="2">The sequence shown here is derived from an EMBL/GenBank/DDBJ whole genome shotgun (WGS) entry which is preliminary data.</text>
</comment>
<dbReference type="AlphaFoldDB" id="A0AAD6SRC2"/>
<sequence>MVEPKHEPTPEFAEVAAIEEELNLQERELKRELGTEVIKIGPLGPISAAARAYLEHYMKKPVLEEKTVAERLRELEPKGGVPYLMALRETGIARAAAEKARIKEVREESERRRLERLKKPDEKEVGKG</sequence>
<keyword evidence="3" id="KW-1185">Reference proteome</keyword>
<evidence type="ECO:0000256" key="1">
    <source>
        <dbReference type="SAM" id="MobiDB-lite"/>
    </source>
</evidence>
<accession>A0AAD6SRC2</accession>
<dbReference type="EMBL" id="JARJCM010000074">
    <property type="protein sequence ID" value="KAJ7032309.1"/>
    <property type="molecule type" value="Genomic_DNA"/>
</dbReference>
<dbReference type="Proteomes" id="UP001218188">
    <property type="component" value="Unassembled WGS sequence"/>
</dbReference>
<organism evidence="2 3">
    <name type="scientific">Mycena alexandri</name>
    <dbReference type="NCBI Taxonomy" id="1745969"/>
    <lineage>
        <taxon>Eukaryota</taxon>
        <taxon>Fungi</taxon>
        <taxon>Dikarya</taxon>
        <taxon>Basidiomycota</taxon>
        <taxon>Agaricomycotina</taxon>
        <taxon>Agaricomycetes</taxon>
        <taxon>Agaricomycetidae</taxon>
        <taxon>Agaricales</taxon>
        <taxon>Marasmiineae</taxon>
        <taxon>Mycenaceae</taxon>
        <taxon>Mycena</taxon>
    </lineage>
</organism>